<feature type="compositionally biased region" description="Acidic residues" evidence="6">
    <location>
        <begin position="31"/>
        <end position="44"/>
    </location>
</feature>
<name>A0A1B6JBF5_9HEMI</name>
<keyword evidence="4" id="KW-1015">Disulfide bond</keyword>
<evidence type="ECO:0000313" key="8">
    <source>
        <dbReference type="EMBL" id="JAS96509.1"/>
    </source>
</evidence>
<keyword evidence="1" id="KW-0147">Chitin-binding</keyword>
<dbReference type="PANTHER" id="PTHR23301:SF0">
    <property type="entry name" value="CHITIN-BINDING TYPE-2 DOMAIN-CONTAINING PROTEIN-RELATED"/>
    <property type="match status" value="1"/>
</dbReference>
<dbReference type="Pfam" id="PF01607">
    <property type="entry name" value="CBM_14"/>
    <property type="match status" value="1"/>
</dbReference>
<dbReference type="SUPFAM" id="SSF57625">
    <property type="entry name" value="Invertebrate chitin-binding proteins"/>
    <property type="match status" value="1"/>
</dbReference>
<dbReference type="PANTHER" id="PTHR23301">
    <property type="entry name" value="CHITIN BINDING PERITROPHIN-A"/>
    <property type="match status" value="1"/>
</dbReference>
<dbReference type="AlphaFoldDB" id="A0A1B6JBF5"/>
<dbReference type="InterPro" id="IPR002557">
    <property type="entry name" value="Chitin-bd_dom"/>
</dbReference>
<proteinExistence type="predicted"/>
<evidence type="ECO:0000256" key="6">
    <source>
        <dbReference type="SAM" id="MobiDB-lite"/>
    </source>
</evidence>
<reference evidence="8" key="1">
    <citation type="submission" date="2015-11" db="EMBL/GenBank/DDBJ databases">
        <title>De novo transcriptome assembly of four potential Pierce s Disease insect vectors from Arizona vineyards.</title>
        <authorList>
            <person name="Tassone E.E."/>
        </authorList>
    </citation>
    <scope>NUCLEOTIDE SEQUENCE</scope>
</reference>
<dbReference type="PROSITE" id="PS50940">
    <property type="entry name" value="CHIT_BIND_II"/>
    <property type="match status" value="1"/>
</dbReference>
<accession>A0A1B6JBF5</accession>
<keyword evidence="3" id="KW-0677">Repeat</keyword>
<dbReference type="InterPro" id="IPR036508">
    <property type="entry name" value="Chitin-bd_dom_sf"/>
</dbReference>
<dbReference type="FunFam" id="2.170.140.10:FF:000004">
    <property type="entry name" value="Chitinase 5"/>
    <property type="match status" value="1"/>
</dbReference>
<gene>
    <name evidence="8" type="ORF">g.57507</name>
</gene>
<dbReference type="SMART" id="SM00494">
    <property type="entry name" value="ChtBD2"/>
    <property type="match status" value="1"/>
</dbReference>
<evidence type="ECO:0000256" key="5">
    <source>
        <dbReference type="ARBA" id="ARBA00023180"/>
    </source>
</evidence>
<feature type="compositionally biased region" description="Low complexity" evidence="6">
    <location>
        <begin position="1"/>
        <end position="24"/>
    </location>
</feature>
<evidence type="ECO:0000256" key="2">
    <source>
        <dbReference type="ARBA" id="ARBA00022729"/>
    </source>
</evidence>
<feature type="region of interest" description="Disordered" evidence="6">
    <location>
        <begin position="1"/>
        <end position="66"/>
    </location>
</feature>
<dbReference type="EMBL" id="GECU01011197">
    <property type="protein sequence ID" value="JAS96509.1"/>
    <property type="molecule type" value="Transcribed_RNA"/>
</dbReference>
<organism evidence="8">
    <name type="scientific">Homalodisca liturata</name>
    <dbReference type="NCBI Taxonomy" id="320908"/>
    <lineage>
        <taxon>Eukaryota</taxon>
        <taxon>Metazoa</taxon>
        <taxon>Ecdysozoa</taxon>
        <taxon>Arthropoda</taxon>
        <taxon>Hexapoda</taxon>
        <taxon>Insecta</taxon>
        <taxon>Pterygota</taxon>
        <taxon>Neoptera</taxon>
        <taxon>Paraneoptera</taxon>
        <taxon>Hemiptera</taxon>
        <taxon>Auchenorrhyncha</taxon>
        <taxon>Membracoidea</taxon>
        <taxon>Cicadellidae</taxon>
        <taxon>Cicadellinae</taxon>
        <taxon>Proconiini</taxon>
        <taxon>Homalodisca</taxon>
    </lineage>
</organism>
<dbReference type="InterPro" id="IPR051940">
    <property type="entry name" value="Chitin_bind-dev_reg"/>
</dbReference>
<evidence type="ECO:0000256" key="1">
    <source>
        <dbReference type="ARBA" id="ARBA00022669"/>
    </source>
</evidence>
<keyword evidence="5" id="KW-0325">Glycoprotein</keyword>
<protein>
    <recommendedName>
        <fullName evidence="7">Chitin-binding type-2 domain-containing protein</fullName>
    </recommendedName>
</protein>
<feature type="non-terminal residue" evidence="8">
    <location>
        <position position="1"/>
    </location>
</feature>
<keyword evidence="2" id="KW-0732">Signal</keyword>
<feature type="domain" description="Chitin-binding type-2" evidence="7">
    <location>
        <begin position="59"/>
        <end position="113"/>
    </location>
</feature>
<feature type="non-terminal residue" evidence="8">
    <location>
        <position position="113"/>
    </location>
</feature>
<dbReference type="GO" id="GO:0005576">
    <property type="term" value="C:extracellular region"/>
    <property type="evidence" value="ECO:0007669"/>
    <property type="project" value="InterPro"/>
</dbReference>
<dbReference type="GO" id="GO:0008061">
    <property type="term" value="F:chitin binding"/>
    <property type="evidence" value="ECO:0007669"/>
    <property type="project" value="UniProtKB-KW"/>
</dbReference>
<sequence>PTSSPSKPTSSPSKPSTTTPSTTTGQWWTDEPIDETEGEVEEESPVEKPELPPPDTALPASCETGEYRPVPGNCNAYYRCVLGEFRIQHCAGSLHWNSKLEICDWPDQAMCSK</sequence>
<dbReference type="Gene3D" id="2.170.140.10">
    <property type="entry name" value="Chitin binding domain"/>
    <property type="match status" value="1"/>
</dbReference>
<evidence type="ECO:0000256" key="3">
    <source>
        <dbReference type="ARBA" id="ARBA00022737"/>
    </source>
</evidence>
<evidence type="ECO:0000259" key="7">
    <source>
        <dbReference type="PROSITE" id="PS50940"/>
    </source>
</evidence>
<evidence type="ECO:0000256" key="4">
    <source>
        <dbReference type="ARBA" id="ARBA00023157"/>
    </source>
</evidence>